<proteinExistence type="predicted"/>
<keyword evidence="1" id="KW-0732">Signal</keyword>
<reference evidence="2" key="1">
    <citation type="submission" date="2022-05" db="EMBL/GenBank/DDBJ databases">
        <authorList>
            <person name="Okamura Y."/>
        </authorList>
    </citation>
    <scope>NUCLEOTIDE SEQUENCE</scope>
</reference>
<evidence type="ECO:0000313" key="3">
    <source>
        <dbReference type="Proteomes" id="UP001152562"/>
    </source>
</evidence>
<organism evidence="2 3">
    <name type="scientific">Pieris brassicae</name>
    <name type="common">White butterfly</name>
    <name type="synonym">Large white butterfly</name>
    <dbReference type="NCBI Taxonomy" id="7116"/>
    <lineage>
        <taxon>Eukaryota</taxon>
        <taxon>Metazoa</taxon>
        <taxon>Ecdysozoa</taxon>
        <taxon>Arthropoda</taxon>
        <taxon>Hexapoda</taxon>
        <taxon>Insecta</taxon>
        <taxon>Pterygota</taxon>
        <taxon>Neoptera</taxon>
        <taxon>Endopterygota</taxon>
        <taxon>Lepidoptera</taxon>
        <taxon>Glossata</taxon>
        <taxon>Ditrysia</taxon>
        <taxon>Papilionoidea</taxon>
        <taxon>Pieridae</taxon>
        <taxon>Pierinae</taxon>
        <taxon>Pieris</taxon>
    </lineage>
</organism>
<keyword evidence="3" id="KW-1185">Reference proteome</keyword>
<feature type="signal peptide" evidence="1">
    <location>
        <begin position="1"/>
        <end position="16"/>
    </location>
</feature>
<dbReference type="EMBL" id="CALOZG010000010">
    <property type="protein sequence ID" value="CAH4030388.1"/>
    <property type="molecule type" value="Genomic_DNA"/>
</dbReference>
<comment type="caution">
    <text evidence="2">The sequence shown here is derived from an EMBL/GenBank/DDBJ whole genome shotgun (WGS) entry which is preliminary data.</text>
</comment>
<sequence>MYSILLILVFFSCCYCAEDYYSKEQSTKEYWRPTTPSYWEKIKPTTSKGDKQFLIQTTYANPYYVTGLYTIPYYVFGEFANVYPRPPFGYPDVNYFNYNIKKQNKDKQYVPSYKA</sequence>
<feature type="chain" id="PRO_5040318701" evidence="1">
    <location>
        <begin position="17"/>
        <end position="115"/>
    </location>
</feature>
<dbReference type="AlphaFoldDB" id="A0A9P0XA62"/>
<dbReference type="Proteomes" id="UP001152562">
    <property type="component" value="Unassembled WGS sequence"/>
</dbReference>
<gene>
    <name evidence="2" type="ORF">PIBRA_LOCUS7043</name>
</gene>
<evidence type="ECO:0000256" key="1">
    <source>
        <dbReference type="SAM" id="SignalP"/>
    </source>
</evidence>
<protein>
    <submittedName>
        <fullName evidence="2">Uncharacterized protein</fullName>
    </submittedName>
</protein>
<accession>A0A9P0XA62</accession>
<evidence type="ECO:0000313" key="2">
    <source>
        <dbReference type="EMBL" id="CAH4030388.1"/>
    </source>
</evidence>
<name>A0A9P0XA62_PIEBR</name>